<evidence type="ECO:0000313" key="3">
    <source>
        <dbReference type="Proteomes" id="UP000637578"/>
    </source>
</evidence>
<dbReference type="AlphaFoldDB" id="A0A8J3CDH3"/>
<organism evidence="2 3">
    <name type="scientific">Longimycelium tulufanense</name>
    <dbReference type="NCBI Taxonomy" id="907463"/>
    <lineage>
        <taxon>Bacteria</taxon>
        <taxon>Bacillati</taxon>
        <taxon>Actinomycetota</taxon>
        <taxon>Actinomycetes</taxon>
        <taxon>Pseudonocardiales</taxon>
        <taxon>Pseudonocardiaceae</taxon>
        <taxon>Longimycelium</taxon>
    </lineage>
</organism>
<accession>A0A8J3CDH3</accession>
<protein>
    <submittedName>
        <fullName evidence="2">Uncharacterized protein</fullName>
    </submittedName>
</protein>
<feature type="compositionally biased region" description="Basic and acidic residues" evidence="1">
    <location>
        <begin position="1"/>
        <end position="17"/>
    </location>
</feature>
<gene>
    <name evidence="2" type="ORF">GCM10012275_21180</name>
</gene>
<evidence type="ECO:0000256" key="1">
    <source>
        <dbReference type="SAM" id="MobiDB-lite"/>
    </source>
</evidence>
<keyword evidence="3" id="KW-1185">Reference proteome</keyword>
<dbReference type="Proteomes" id="UP000637578">
    <property type="component" value="Unassembled WGS sequence"/>
</dbReference>
<sequence>MIVRTGGDRHEPRQDERQDGEEVAVQGVQPSWIFQDWRVPRPRAVDDLLTFRQRAGDEVQLPETD</sequence>
<name>A0A8J3CDH3_9PSEU</name>
<feature type="region of interest" description="Disordered" evidence="1">
    <location>
        <begin position="1"/>
        <end position="26"/>
    </location>
</feature>
<evidence type="ECO:0000313" key="2">
    <source>
        <dbReference type="EMBL" id="GGM50086.1"/>
    </source>
</evidence>
<reference evidence="2" key="2">
    <citation type="submission" date="2020-09" db="EMBL/GenBank/DDBJ databases">
        <authorList>
            <person name="Sun Q."/>
            <person name="Zhou Y."/>
        </authorList>
    </citation>
    <scope>NUCLEOTIDE SEQUENCE</scope>
    <source>
        <strain evidence="2">CGMCC 4.5737</strain>
    </source>
</reference>
<comment type="caution">
    <text evidence="2">The sequence shown here is derived from an EMBL/GenBank/DDBJ whole genome shotgun (WGS) entry which is preliminary data.</text>
</comment>
<proteinExistence type="predicted"/>
<reference evidence="2" key="1">
    <citation type="journal article" date="2014" name="Int. J. Syst. Evol. Microbiol.">
        <title>Complete genome sequence of Corynebacterium casei LMG S-19264T (=DSM 44701T), isolated from a smear-ripened cheese.</title>
        <authorList>
            <consortium name="US DOE Joint Genome Institute (JGI-PGF)"/>
            <person name="Walter F."/>
            <person name="Albersmeier A."/>
            <person name="Kalinowski J."/>
            <person name="Ruckert C."/>
        </authorList>
    </citation>
    <scope>NUCLEOTIDE SEQUENCE</scope>
    <source>
        <strain evidence="2">CGMCC 4.5737</strain>
    </source>
</reference>
<dbReference type="EMBL" id="BMMK01000008">
    <property type="protein sequence ID" value="GGM50086.1"/>
    <property type="molecule type" value="Genomic_DNA"/>
</dbReference>